<reference evidence="2" key="1">
    <citation type="submission" date="2020-03" db="EMBL/GenBank/DDBJ databases">
        <authorList>
            <person name="Weist P."/>
        </authorList>
    </citation>
    <scope>NUCLEOTIDE SEQUENCE</scope>
</reference>
<comment type="caution">
    <text evidence="2">The sequence shown here is derived from an EMBL/GenBank/DDBJ whole genome shotgun (WGS) entry which is preliminary data.</text>
</comment>
<feature type="region of interest" description="Disordered" evidence="1">
    <location>
        <begin position="1"/>
        <end position="22"/>
    </location>
</feature>
<evidence type="ECO:0000256" key="1">
    <source>
        <dbReference type="SAM" id="MobiDB-lite"/>
    </source>
</evidence>
<evidence type="ECO:0000313" key="3">
    <source>
        <dbReference type="Proteomes" id="UP001153269"/>
    </source>
</evidence>
<evidence type="ECO:0000313" key="2">
    <source>
        <dbReference type="EMBL" id="CAB1419572.1"/>
    </source>
</evidence>
<feature type="compositionally biased region" description="Basic and acidic residues" evidence="1">
    <location>
        <begin position="7"/>
        <end position="22"/>
    </location>
</feature>
<organism evidence="2 3">
    <name type="scientific">Pleuronectes platessa</name>
    <name type="common">European plaice</name>
    <dbReference type="NCBI Taxonomy" id="8262"/>
    <lineage>
        <taxon>Eukaryota</taxon>
        <taxon>Metazoa</taxon>
        <taxon>Chordata</taxon>
        <taxon>Craniata</taxon>
        <taxon>Vertebrata</taxon>
        <taxon>Euteleostomi</taxon>
        <taxon>Actinopterygii</taxon>
        <taxon>Neopterygii</taxon>
        <taxon>Teleostei</taxon>
        <taxon>Neoteleostei</taxon>
        <taxon>Acanthomorphata</taxon>
        <taxon>Carangaria</taxon>
        <taxon>Pleuronectiformes</taxon>
        <taxon>Pleuronectoidei</taxon>
        <taxon>Pleuronectidae</taxon>
        <taxon>Pleuronectes</taxon>
    </lineage>
</organism>
<name>A0A9N7TVF5_PLEPL</name>
<accession>A0A9N7TVF5</accession>
<dbReference type="AlphaFoldDB" id="A0A9N7TVF5"/>
<keyword evidence="3" id="KW-1185">Reference proteome</keyword>
<protein>
    <submittedName>
        <fullName evidence="2">Uncharacterized protein</fullName>
    </submittedName>
</protein>
<dbReference type="Proteomes" id="UP001153269">
    <property type="component" value="Unassembled WGS sequence"/>
</dbReference>
<gene>
    <name evidence="2" type="ORF">PLEPLA_LOCUS7420</name>
</gene>
<proteinExistence type="predicted"/>
<dbReference type="EMBL" id="CADEAL010000398">
    <property type="protein sequence ID" value="CAB1419572.1"/>
    <property type="molecule type" value="Genomic_DNA"/>
</dbReference>
<sequence>MGTFSLENKEASARSLEQHPTEPHVELAAPINHQQQSVLQSCPEFCQAEPYNQTQENNTERDIYSPAWMMSMWAEMLEETQNREMLEVAWGILQDLENNTERDIYSPAWMMSMWAEMLEETQNREMLEVAWGILQDLESNTEGNSYTYEQNMALRAEFDPIVAEMDEKEVLVVAWVLQEQLDYTNNYTPPHDVPALEWHQMLNWTVFGKDTPPLASAWSSIQLNPMLNWLLPLTTRSKVSYSQAPSSAMQSLTTRHR</sequence>